<feature type="compositionally biased region" description="Basic residues" evidence="1">
    <location>
        <begin position="19"/>
        <end position="29"/>
    </location>
</feature>
<evidence type="ECO:0000313" key="3">
    <source>
        <dbReference type="Proteomes" id="UP001556098"/>
    </source>
</evidence>
<proteinExistence type="predicted"/>
<dbReference type="Proteomes" id="UP001556098">
    <property type="component" value="Unassembled WGS sequence"/>
</dbReference>
<feature type="region of interest" description="Disordered" evidence="1">
    <location>
        <begin position="1"/>
        <end position="30"/>
    </location>
</feature>
<dbReference type="EMBL" id="JBFNXX010000068">
    <property type="protein sequence ID" value="MEW9922479.1"/>
    <property type="molecule type" value="Genomic_DNA"/>
</dbReference>
<organism evidence="2 3">
    <name type="scientific">Sulfitobacter sediminis</name>
    <dbReference type="NCBI Taxonomy" id="3234186"/>
    <lineage>
        <taxon>Bacteria</taxon>
        <taxon>Pseudomonadati</taxon>
        <taxon>Pseudomonadota</taxon>
        <taxon>Alphaproteobacteria</taxon>
        <taxon>Rhodobacterales</taxon>
        <taxon>Roseobacteraceae</taxon>
        <taxon>Sulfitobacter</taxon>
    </lineage>
</organism>
<name>A0ABV3RVW5_9RHOB</name>
<evidence type="ECO:0000256" key="1">
    <source>
        <dbReference type="SAM" id="MobiDB-lite"/>
    </source>
</evidence>
<protein>
    <recommendedName>
        <fullName evidence="4">Periplasmic glucans biosynthesis protein</fullName>
    </recommendedName>
</protein>
<dbReference type="RefSeq" id="WP_367880167.1">
    <property type="nucleotide sequence ID" value="NZ_JBFNXX010000068.1"/>
</dbReference>
<evidence type="ECO:0000313" key="2">
    <source>
        <dbReference type="EMBL" id="MEW9922479.1"/>
    </source>
</evidence>
<comment type="caution">
    <text evidence="2">The sequence shown here is derived from an EMBL/GenBank/DDBJ whole genome shotgun (WGS) entry which is preliminary data.</text>
</comment>
<evidence type="ECO:0008006" key="4">
    <source>
        <dbReference type="Google" id="ProtNLM"/>
    </source>
</evidence>
<accession>A0ABV3RVW5</accession>
<sequence length="89" mass="9977">MKSDDNPMSKAHAAPRCTAKSKRTGKRCKGPAVKGWTVCRFHGARGGHGPGKANPAYKHGMRTREWQEMRKAISDLVRMEREIEDLISD</sequence>
<keyword evidence="3" id="KW-1185">Reference proteome</keyword>
<gene>
    <name evidence="2" type="ORF">AB2B41_23025</name>
</gene>
<reference evidence="2 3" key="1">
    <citation type="submission" date="2024-07" db="EMBL/GenBank/DDBJ databases">
        <title>Marimonas sp.nov., isolated from tidal-flat sediment.</title>
        <authorList>
            <person name="Jayan J.N."/>
            <person name="Lee S.S."/>
        </authorList>
    </citation>
    <scope>NUCLEOTIDE SEQUENCE [LARGE SCALE GENOMIC DNA]</scope>
    <source>
        <strain evidence="2 3">MJW-29</strain>
    </source>
</reference>